<dbReference type="Proteomes" id="UP000186039">
    <property type="component" value="Unassembled WGS sequence"/>
</dbReference>
<comment type="caution">
    <text evidence="1">The sequence shown here is derived from an EMBL/GenBank/DDBJ whole genome shotgun (WGS) entry which is preliminary data.</text>
</comment>
<sequence>GEGKAAVPHISIWYPSFRAAYSTRTLILTRNQVAFDSISLYLKKHDYPNMVVLCKSEKDVDELFRKCVGVKACFYPSNTGNNIHPLKQTGIKHVFIGHGDSDKSASAHKFFRVYDENWVAGDANIDRFSKITTNGLQFRKVGRPNMRDILCGNTCSWSDRFSGKLNVLYLPTWEGVYNEQNYSSISLSGKISNIVNKLSVFSAKFHPMTGSRDPECLKCVSECSKDSNIFSADQPLSTFISDYNVFICDISAVVSECLSLNAPIFIYIPKDKKINLSESKMPYSHYCYVFHDEFELEELLMRVVVNKDDYLSENREQAMEYILGRNATIGNAFNKLLESGRFEDVQY</sequence>
<evidence type="ECO:0000313" key="1">
    <source>
        <dbReference type="EMBL" id="OLQ95132.1"/>
    </source>
</evidence>
<gene>
    <name evidence="1" type="ORF">BIY20_21450</name>
</gene>
<keyword evidence="2" id="KW-1185">Reference proteome</keyword>
<protein>
    <recommendedName>
        <fullName evidence="3">CDP-glycerol--glycerophosphate glycerophosphotransferase</fullName>
    </recommendedName>
</protein>
<dbReference type="InterPro" id="IPR043148">
    <property type="entry name" value="TagF_C"/>
</dbReference>
<dbReference type="EMBL" id="MJMH01000098">
    <property type="protein sequence ID" value="OLQ95132.1"/>
    <property type="molecule type" value="Genomic_DNA"/>
</dbReference>
<accession>A0ABX3FQS6</accession>
<organism evidence="1 2">
    <name type="scientific">Vibrio panuliri</name>
    <dbReference type="NCBI Taxonomy" id="1381081"/>
    <lineage>
        <taxon>Bacteria</taxon>
        <taxon>Pseudomonadati</taxon>
        <taxon>Pseudomonadota</taxon>
        <taxon>Gammaproteobacteria</taxon>
        <taxon>Vibrionales</taxon>
        <taxon>Vibrionaceae</taxon>
        <taxon>Vibrio</taxon>
    </lineage>
</organism>
<name>A0ABX3FQS6_9VIBR</name>
<reference evidence="1 2" key="1">
    <citation type="submission" date="2016-09" db="EMBL/GenBank/DDBJ databases">
        <title>Genomic Taxonomy of the Vibrionaceae.</title>
        <authorList>
            <person name="Gonzalez-Castillo A."/>
            <person name="Gomez-Gil B."/>
            <person name="Enciso-Ibarra K."/>
        </authorList>
    </citation>
    <scope>NUCLEOTIDE SEQUENCE [LARGE SCALE GENOMIC DNA]</scope>
    <source>
        <strain evidence="1 2">CAIM 1902</strain>
    </source>
</reference>
<dbReference type="Gene3D" id="3.40.50.12580">
    <property type="match status" value="1"/>
</dbReference>
<evidence type="ECO:0000313" key="2">
    <source>
        <dbReference type="Proteomes" id="UP000186039"/>
    </source>
</evidence>
<proteinExistence type="predicted"/>
<evidence type="ECO:0008006" key="3">
    <source>
        <dbReference type="Google" id="ProtNLM"/>
    </source>
</evidence>
<feature type="non-terminal residue" evidence="1">
    <location>
        <position position="1"/>
    </location>
</feature>